<feature type="domain" description="NAD-dependent epimerase/dehydratase" evidence="3">
    <location>
        <begin position="7"/>
        <end position="251"/>
    </location>
</feature>
<organism evidence="4 5">
    <name type="scientific">Trametes cubensis</name>
    <dbReference type="NCBI Taxonomy" id="1111947"/>
    <lineage>
        <taxon>Eukaryota</taxon>
        <taxon>Fungi</taxon>
        <taxon>Dikarya</taxon>
        <taxon>Basidiomycota</taxon>
        <taxon>Agaricomycotina</taxon>
        <taxon>Agaricomycetes</taxon>
        <taxon>Polyporales</taxon>
        <taxon>Polyporaceae</taxon>
        <taxon>Trametes</taxon>
    </lineage>
</organism>
<gene>
    <name evidence="4" type="ORF">ONZ51_g2813</name>
</gene>
<reference evidence="4" key="1">
    <citation type="submission" date="2022-11" db="EMBL/GenBank/DDBJ databases">
        <title>Genome Sequence of Cubamyces cubensis.</title>
        <authorList>
            <person name="Buettner E."/>
        </authorList>
    </citation>
    <scope>NUCLEOTIDE SEQUENCE</scope>
    <source>
        <strain evidence="4">MPL-01</strain>
    </source>
</reference>
<evidence type="ECO:0000313" key="5">
    <source>
        <dbReference type="Proteomes" id="UP001215151"/>
    </source>
</evidence>
<dbReference type="AlphaFoldDB" id="A0AAD7XEI4"/>
<dbReference type="InterPro" id="IPR001509">
    <property type="entry name" value="Epimerase_deHydtase"/>
</dbReference>
<dbReference type="PANTHER" id="PTHR10366">
    <property type="entry name" value="NAD DEPENDENT EPIMERASE/DEHYDRATASE"/>
    <property type="match status" value="1"/>
</dbReference>
<evidence type="ECO:0000256" key="2">
    <source>
        <dbReference type="ARBA" id="ARBA00023445"/>
    </source>
</evidence>
<evidence type="ECO:0000256" key="1">
    <source>
        <dbReference type="ARBA" id="ARBA00023002"/>
    </source>
</evidence>
<dbReference type="InterPro" id="IPR050425">
    <property type="entry name" value="NAD(P)_dehydrat-like"/>
</dbReference>
<comment type="similarity">
    <text evidence="2">Belongs to the NAD(P)-dependent epimerase/dehydratase family. Dihydroflavonol-4-reductase subfamily.</text>
</comment>
<dbReference type="Pfam" id="PF01370">
    <property type="entry name" value="Epimerase"/>
    <property type="match status" value="1"/>
</dbReference>
<evidence type="ECO:0000259" key="3">
    <source>
        <dbReference type="Pfam" id="PF01370"/>
    </source>
</evidence>
<dbReference type="GO" id="GO:0016616">
    <property type="term" value="F:oxidoreductase activity, acting on the CH-OH group of donors, NAD or NADP as acceptor"/>
    <property type="evidence" value="ECO:0007669"/>
    <property type="project" value="TreeGrafter"/>
</dbReference>
<keyword evidence="1" id="KW-0560">Oxidoreductase</keyword>
<comment type="caution">
    <text evidence="4">The sequence shown here is derived from an EMBL/GenBank/DDBJ whole genome shotgun (WGS) entry which is preliminary data.</text>
</comment>
<keyword evidence="5" id="KW-1185">Reference proteome</keyword>
<dbReference type="Proteomes" id="UP001215151">
    <property type="component" value="Unassembled WGS sequence"/>
</dbReference>
<dbReference type="PANTHER" id="PTHR10366:SF564">
    <property type="entry name" value="STEROL-4-ALPHA-CARBOXYLATE 3-DEHYDROGENASE, DECARBOXYLATING"/>
    <property type="match status" value="1"/>
</dbReference>
<accession>A0AAD7XEI4</accession>
<proteinExistence type="inferred from homology"/>
<evidence type="ECO:0000313" key="4">
    <source>
        <dbReference type="EMBL" id="KAJ8489632.1"/>
    </source>
</evidence>
<name>A0AAD7XEI4_9APHY</name>
<protein>
    <recommendedName>
        <fullName evidence="3">NAD-dependent epimerase/dehydratase domain-containing protein</fullName>
    </recommendedName>
</protein>
<dbReference type="EMBL" id="JAPEVG010000046">
    <property type="protein sequence ID" value="KAJ8489632.1"/>
    <property type="molecule type" value="Genomic_DNA"/>
</dbReference>
<sequence length="344" mass="37123">MSSKKLILVTGINGFLGAHIVDQAIKAGYRVRGTVRSAKVDFARDSNSNYGSDVEVVGIDDLAYGDFTDALKGVEGVIHAAAPLVGKDTPENALAAAIDGATNVLRQAEKAGIKRFVLVSSIVTAKGFGDPSTAWTENDWVDTSREKALASGDPAFVYVSEKTLAEQAVWDFAEKHPNIDVTSVNPPFFIGPFAPNFRFTDALVSQMSTNSLAYTLLDPTGTPFFPIVLTIDVRDVARATVHALTSPPTSEVGRKRLLLVPQVASWKDVAEYIAEKRPELKDRVSVAIRTDSVPAPPKGPVDNTRAIEVLKLGSVNDWHTTFLDAVDSIIEAEKNFAKQGKTFH</sequence>
<dbReference type="InterPro" id="IPR036291">
    <property type="entry name" value="NAD(P)-bd_dom_sf"/>
</dbReference>
<dbReference type="Gene3D" id="3.40.50.720">
    <property type="entry name" value="NAD(P)-binding Rossmann-like Domain"/>
    <property type="match status" value="1"/>
</dbReference>
<dbReference type="SUPFAM" id="SSF51735">
    <property type="entry name" value="NAD(P)-binding Rossmann-fold domains"/>
    <property type="match status" value="1"/>
</dbReference>